<keyword evidence="2" id="KW-1185">Reference proteome</keyword>
<dbReference type="InterPro" id="IPR051057">
    <property type="entry name" value="PI-PLC_domain"/>
</dbReference>
<dbReference type="EnsemblMetazoa" id="SCAU010873-RA">
    <property type="protein sequence ID" value="SCAU010873-PA"/>
    <property type="gene ID" value="SCAU010873"/>
</dbReference>
<dbReference type="InterPro" id="IPR017946">
    <property type="entry name" value="PLC-like_Pdiesterase_TIM-brl"/>
</dbReference>
<reference evidence="1" key="1">
    <citation type="submission" date="2020-05" db="UniProtKB">
        <authorList>
            <consortium name="EnsemblMetazoa"/>
        </authorList>
    </citation>
    <scope>IDENTIFICATION</scope>
    <source>
        <strain evidence="1">USDA</strain>
    </source>
</reference>
<dbReference type="STRING" id="35570.A0A1I8PT29"/>
<proteinExistence type="predicted"/>
<evidence type="ECO:0000313" key="1">
    <source>
        <dbReference type="EnsemblMetazoa" id="SCAU010873-PA"/>
    </source>
</evidence>
<dbReference type="KEGG" id="scac:106087092"/>
<dbReference type="Gene3D" id="3.20.20.190">
    <property type="entry name" value="Phosphatidylinositol (PI) phosphodiesterase"/>
    <property type="match status" value="1"/>
</dbReference>
<dbReference type="AlphaFoldDB" id="A0A1I8PT29"/>
<dbReference type="PANTHER" id="PTHR13593">
    <property type="match status" value="1"/>
</dbReference>
<dbReference type="OrthoDB" id="2015280at2759"/>
<name>A0A1I8PT29_STOCA</name>
<gene>
    <name evidence="1" type="primary">106087092</name>
</gene>
<evidence type="ECO:0000313" key="2">
    <source>
        <dbReference type="Proteomes" id="UP000095300"/>
    </source>
</evidence>
<dbReference type="GO" id="GO:0008081">
    <property type="term" value="F:phosphoric diester hydrolase activity"/>
    <property type="evidence" value="ECO:0007669"/>
    <property type="project" value="InterPro"/>
</dbReference>
<sequence>MFWKIVRFFLQFSFIGELIISTVAQACPIYLTIGLDGKIYQESALQLNWASDCYVRPEWYGIYTEEPSSILLDPYIRIQNVSDGIHRLAIKQKVGKLKFPLGWNRNDNTENVPLYKKMKCLDYYVASFRGNELLSVECLKIYPNWMRSHEGMGRMHLKNLFIPGTHASGAYLTNYGATKSIFIKEHAISQYFDVWSQLVFGIRYLDLSIGVYKASSSSDPLNPEKFWIVNENMFINQLRFILKDVRKFVALSGEVVILDFSSFPIGFYKRPEVHMELYSMINRELGSLAYQHNDSTVPCYNLTIDDIVNTNRTIIILYPLDELPHPANESPILCQPWKRFSTGFMNTSQALDYMRLLFSKKKSSPVQDEGWTFNAIKSMEQSLNMEKLQTAKERALHINSKVSNWLRGPWGKTANVVTLDYFSSTNIIDVAINANIHKAFLKSNKNYVHFEITV</sequence>
<dbReference type="GO" id="GO:0006629">
    <property type="term" value="P:lipid metabolic process"/>
    <property type="evidence" value="ECO:0007669"/>
    <property type="project" value="InterPro"/>
</dbReference>
<accession>A0A1I8PT29</accession>
<dbReference type="VEuPathDB" id="VectorBase:SCAU010873"/>
<protein>
    <recommendedName>
        <fullName evidence="3">Phosphatidylinositol-specific phospholipase C X domain-containing protein</fullName>
    </recommendedName>
</protein>
<dbReference type="Proteomes" id="UP000095300">
    <property type="component" value="Unassembled WGS sequence"/>
</dbReference>
<evidence type="ECO:0008006" key="3">
    <source>
        <dbReference type="Google" id="ProtNLM"/>
    </source>
</evidence>
<dbReference type="PANTHER" id="PTHR13593:SF103">
    <property type="entry name" value="RE10370P"/>
    <property type="match status" value="1"/>
</dbReference>
<organism evidence="1 2">
    <name type="scientific">Stomoxys calcitrans</name>
    <name type="common">Stable fly</name>
    <name type="synonym">Conops calcitrans</name>
    <dbReference type="NCBI Taxonomy" id="35570"/>
    <lineage>
        <taxon>Eukaryota</taxon>
        <taxon>Metazoa</taxon>
        <taxon>Ecdysozoa</taxon>
        <taxon>Arthropoda</taxon>
        <taxon>Hexapoda</taxon>
        <taxon>Insecta</taxon>
        <taxon>Pterygota</taxon>
        <taxon>Neoptera</taxon>
        <taxon>Endopterygota</taxon>
        <taxon>Diptera</taxon>
        <taxon>Brachycera</taxon>
        <taxon>Muscomorpha</taxon>
        <taxon>Muscoidea</taxon>
        <taxon>Muscidae</taxon>
        <taxon>Stomoxys</taxon>
    </lineage>
</organism>
<dbReference type="SUPFAM" id="SSF51695">
    <property type="entry name" value="PLC-like phosphodiesterases"/>
    <property type="match status" value="1"/>
</dbReference>